<evidence type="ECO:0000313" key="1">
    <source>
        <dbReference type="EMBL" id="SEG21903.1"/>
    </source>
</evidence>
<sequence length="64" mass="7179">MNELIALLVEADKQLHELQILDRNGTDADEDEYSNGYRAGFAEGQQKGIKEAMKLVASRLEKTL</sequence>
<organism evidence="1 2">
    <name type="scientific">Marinobacterium lutimaris</name>
    <dbReference type="NCBI Taxonomy" id="568106"/>
    <lineage>
        <taxon>Bacteria</taxon>
        <taxon>Pseudomonadati</taxon>
        <taxon>Pseudomonadota</taxon>
        <taxon>Gammaproteobacteria</taxon>
        <taxon>Oceanospirillales</taxon>
        <taxon>Oceanospirillaceae</taxon>
        <taxon>Marinobacterium</taxon>
    </lineage>
</organism>
<dbReference type="Proteomes" id="UP000236745">
    <property type="component" value="Unassembled WGS sequence"/>
</dbReference>
<name>A0A1H5YCW9_9GAMM</name>
<reference evidence="1 2" key="1">
    <citation type="submission" date="2016-10" db="EMBL/GenBank/DDBJ databases">
        <authorList>
            <person name="de Groot N.N."/>
        </authorList>
    </citation>
    <scope>NUCLEOTIDE SEQUENCE [LARGE SCALE GENOMIC DNA]</scope>
    <source>
        <strain evidence="1 2">DSM 22012</strain>
    </source>
</reference>
<dbReference type="AlphaFoldDB" id="A0A1H5YCW9"/>
<protein>
    <submittedName>
        <fullName evidence="1">Uncharacterized protein</fullName>
    </submittedName>
</protein>
<keyword evidence="2" id="KW-1185">Reference proteome</keyword>
<dbReference type="EMBL" id="FNVQ01000001">
    <property type="protein sequence ID" value="SEG21903.1"/>
    <property type="molecule type" value="Genomic_DNA"/>
</dbReference>
<proteinExistence type="predicted"/>
<dbReference type="RefSeq" id="WP_104002591.1">
    <property type="nucleotide sequence ID" value="NZ_FNVQ01000001.1"/>
</dbReference>
<accession>A0A1H5YCW9</accession>
<gene>
    <name evidence="1" type="ORF">SAMN05444390_1011710</name>
</gene>
<evidence type="ECO:0000313" key="2">
    <source>
        <dbReference type="Proteomes" id="UP000236745"/>
    </source>
</evidence>